<keyword evidence="2" id="KW-0443">Lipid metabolism</keyword>
<dbReference type="GO" id="GO:0004630">
    <property type="term" value="F:phospholipase D activity"/>
    <property type="evidence" value="ECO:0007669"/>
    <property type="project" value="TreeGrafter"/>
</dbReference>
<evidence type="ECO:0000256" key="2">
    <source>
        <dbReference type="ARBA" id="ARBA00023098"/>
    </source>
</evidence>
<dbReference type="SUPFAM" id="SSF56024">
    <property type="entry name" value="Phospholipase D/nuclease"/>
    <property type="match status" value="1"/>
</dbReference>
<gene>
    <name evidence="3" type="ORF">COLO4_29830</name>
</gene>
<keyword evidence="4" id="KW-1185">Reference proteome</keyword>
<comment type="caution">
    <text evidence="3">The sequence shown here is derived from an EMBL/GenBank/DDBJ whole genome shotgun (WGS) entry which is preliminary data.</text>
</comment>
<dbReference type="PANTHER" id="PTHR18896">
    <property type="entry name" value="PHOSPHOLIPASE D"/>
    <property type="match status" value="1"/>
</dbReference>
<dbReference type="STRING" id="93759.A0A1R3HD12"/>
<dbReference type="OrthoDB" id="14911at2759"/>
<name>A0A1R3HD12_9ROSI</name>
<accession>A0A1R3HD12</accession>
<sequence>MEQSIHEAYVEAIRKAERFIYVENQYFIGGCHLWDKDKHYGYGNLIPVEIALKIPSKIEAKERFAVYILIPIWPEGVPNSEPVQDILQWTRETMAMMYKLIGEAIKESGEPGLHPRDYLNFFCLANREKESKRRVCSSLFSSSFSPILECPQT</sequence>
<evidence type="ECO:0000313" key="4">
    <source>
        <dbReference type="Proteomes" id="UP000187203"/>
    </source>
</evidence>
<evidence type="ECO:0000313" key="3">
    <source>
        <dbReference type="EMBL" id="OMO68221.1"/>
    </source>
</evidence>
<dbReference type="GO" id="GO:0005886">
    <property type="term" value="C:plasma membrane"/>
    <property type="evidence" value="ECO:0007669"/>
    <property type="project" value="TreeGrafter"/>
</dbReference>
<dbReference type="AlphaFoldDB" id="A0A1R3HD12"/>
<protein>
    <submittedName>
        <fullName evidence="3">Phospholipase D family</fullName>
    </submittedName>
</protein>
<dbReference type="PANTHER" id="PTHR18896:SF137">
    <property type="entry name" value="PHOSPHOLIPASE D ALPHA 4"/>
    <property type="match status" value="1"/>
</dbReference>
<dbReference type="InterPro" id="IPR015679">
    <property type="entry name" value="PLipase_D_fam"/>
</dbReference>
<reference evidence="4" key="1">
    <citation type="submission" date="2013-09" db="EMBL/GenBank/DDBJ databases">
        <title>Corchorus olitorius genome sequencing.</title>
        <authorList>
            <person name="Alam M."/>
            <person name="Haque M.S."/>
            <person name="Islam M.S."/>
            <person name="Emdad E.M."/>
            <person name="Islam M.M."/>
            <person name="Ahmed B."/>
            <person name="Halim A."/>
            <person name="Hossen Q.M.M."/>
            <person name="Hossain M.Z."/>
            <person name="Ahmed R."/>
            <person name="Khan M.M."/>
            <person name="Islam R."/>
            <person name="Rashid M.M."/>
            <person name="Khan S.A."/>
            <person name="Rahman M.S."/>
            <person name="Alam M."/>
            <person name="Yahiya A.S."/>
            <person name="Khan M.S."/>
            <person name="Azam M.S."/>
            <person name="Haque T."/>
            <person name="Lashkar M.Z.H."/>
            <person name="Akhand A.I."/>
            <person name="Morshed G."/>
            <person name="Roy S."/>
            <person name="Uddin K.S."/>
            <person name="Rabeya T."/>
            <person name="Hossain A.S."/>
            <person name="Chowdhury A."/>
            <person name="Snigdha A.R."/>
            <person name="Mortoza M.S."/>
            <person name="Matin S.A."/>
            <person name="Hoque S.M.E."/>
            <person name="Islam M.K."/>
            <person name="Roy D.K."/>
            <person name="Haider R."/>
            <person name="Moosa M.M."/>
            <person name="Elias S.M."/>
            <person name="Hasan A.M."/>
            <person name="Jahan S."/>
            <person name="Shafiuddin M."/>
            <person name="Mahmood N."/>
            <person name="Shommy N.S."/>
        </authorList>
    </citation>
    <scope>NUCLEOTIDE SEQUENCE [LARGE SCALE GENOMIC DNA]</scope>
    <source>
        <strain evidence="4">cv. O-4</strain>
    </source>
</reference>
<evidence type="ECO:0000256" key="1">
    <source>
        <dbReference type="ARBA" id="ARBA00022737"/>
    </source>
</evidence>
<organism evidence="3 4">
    <name type="scientific">Corchorus olitorius</name>
    <dbReference type="NCBI Taxonomy" id="93759"/>
    <lineage>
        <taxon>Eukaryota</taxon>
        <taxon>Viridiplantae</taxon>
        <taxon>Streptophyta</taxon>
        <taxon>Embryophyta</taxon>
        <taxon>Tracheophyta</taxon>
        <taxon>Spermatophyta</taxon>
        <taxon>Magnoliopsida</taxon>
        <taxon>eudicotyledons</taxon>
        <taxon>Gunneridae</taxon>
        <taxon>Pentapetalae</taxon>
        <taxon>rosids</taxon>
        <taxon>malvids</taxon>
        <taxon>Malvales</taxon>
        <taxon>Malvaceae</taxon>
        <taxon>Grewioideae</taxon>
        <taxon>Apeibeae</taxon>
        <taxon>Corchorus</taxon>
    </lineage>
</organism>
<dbReference type="EMBL" id="AWUE01020406">
    <property type="protein sequence ID" value="OMO68221.1"/>
    <property type="molecule type" value="Genomic_DNA"/>
</dbReference>
<dbReference type="Proteomes" id="UP000187203">
    <property type="component" value="Unassembled WGS sequence"/>
</dbReference>
<dbReference type="Gene3D" id="3.30.870.10">
    <property type="entry name" value="Endonuclease Chain A"/>
    <property type="match status" value="1"/>
</dbReference>
<proteinExistence type="predicted"/>
<dbReference type="GO" id="GO:0009395">
    <property type="term" value="P:phospholipid catabolic process"/>
    <property type="evidence" value="ECO:0007669"/>
    <property type="project" value="TreeGrafter"/>
</dbReference>
<keyword evidence="1" id="KW-0677">Repeat</keyword>